<keyword evidence="9 10" id="KW-0472">Membrane</keyword>
<evidence type="ECO:0000256" key="10">
    <source>
        <dbReference type="SAM" id="Phobius"/>
    </source>
</evidence>
<dbReference type="RefSeq" id="WP_167299107.1">
    <property type="nucleotide sequence ID" value="NZ_CP170557.1"/>
</dbReference>
<gene>
    <name evidence="12" type="ORF">FHR20_001717</name>
</gene>
<evidence type="ECO:0000256" key="5">
    <source>
        <dbReference type="ARBA" id="ARBA00022692"/>
    </source>
</evidence>
<dbReference type="InterPro" id="IPR036291">
    <property type="entry name" value="NAD(P)-bd_dom_sf"/>
</dbReference>
<evidence type="ECO:0000313" key="12">
    <source>
        <dbReference type="EMBL" id="NIJ64786.1"/>
    </source>
</evidence>
<feature type="transmembrane region" description="Helical" evidence="10">
    <location>
        <begin position="160"/>
        <end position="184"/>
    </location>
</feature>
<dbReference type="GO" id="GO:1902600">
    <property type="term" value="P:proton transmembrane transport"/>
    <property type="evidence" value="ECO:0007669"/>
    <property type="project" value="InterPro"/>
</dbReference>
<dbReference type="GO" id="GO:0015297">
    <property type="term" value="F:antiporter activity"/>
    <property type="evidence" value="ECO:0007669"/>
    <property type="project" value="UniProtKB-KW"/>
</dbReference>
<feature type="transmembrane region" description="Helical" evidence="10">
    <location>
        <begin position="276"/>
        <end position="296"/>
    </location>
</feature>
<evidence type="ECO:0000256" key="7">
    <source>
        <dbReference type="ARBA" id="ARBA00022989"/>
    </source>
</evidence>
<evidence type="ECO:0000256" key="3">
    <source>
        <dbReference type="ARBA" id="ARBA00022449"/>
    </source>
</evidence>
<sequence>MLNLGNHGLSDALVILGAAGLVIPAFARVRISPVIGFILVGALVGPFGLGSLVPTNPWLYHITISDAHAIEPFAEFGIILLLFSIGLELSFKRLWSMRTLVFGVGATELLGAGLILAAVLYLTGLSTGGAIGLGLALALSSTAIVLPIAGTTSAVGRSAFAMLLFEDLALVPIIFLLGALAPAAGGEAGWIKLGVTLGFGLATVAVLFVGGRMLLPRMFAQAARTKSPELFLAASLLVVIVASLATSAAGLSPIVGALIAGLLIAETEYHGEVEAITAPFKGLALGVFLITVGMRLDLDFIVHNWAPLLGASLLVMLVKAAVTTGLLRLSGARAGTAAEAGVLMASPSETTLIVLGVAGAAGLISPSTAAFWTTVTAIGLTATPLLAKAGSAVAQFIERSKMEEASDPALEQVQNGTVIIGFGRVGRTVADMLRRHNLPYIGVDADIDNVNAARRGGYNVLFGDVTRSELVDKLNLGHAKALVLTMDDPVLTVRLAKRVRGWVPNLPIIARARDSGHAAELYRAGASEAVPEALESSLQLSEVVLVDLGLAVGPVIASIHEKRDEMRKKIKEVAGMDREPRFRRVRIDRGGGEEADTPA</sequence>
<feature type="transmembrane region" description="Helical" evidence="10">
    <location>
        <begin position="190"/>
        <end position="210"/>
    </location>
</feature>
<dbReference type="PROSITE" id="PS51201">
    <property type="entry name" value="RCK_N"/>
    <property type="match status" value="1"/>
</dbReference>
<feature type="transmembrane region" description="Helical" evidence="10">
    <location>
        <begin position="231"/>
        <end position="264"/>
    </location>
</feature>
<keyword evidence="6" id="KW-0630">Potassium</keyword>
<keyword evidence="8" id="KW-0406">Ion transport</keyword>
<feature type="transmembrane region" description="Helical" evidence="10">
    <location>
        <begin position="100"/>
        <end position="122"/>
    </location>
</feature>
<evidence type="ECO:0000256" key="4">
    <source>
        <dbReference type="ARBA" id="ARBA00022538"/>
    </source>
</evidence>
<dbReference type="Pfam" id="PF02254">
    <property type="entry name" value="TrkA_N"/>
    <property type="match status" value="1"/>
</dbReference>
<keyword evidence="13" id="KW-1185">Reference proteome</keyword>
<dbReference type="InterPro" id="IPR038770">
    <property type="entry name" value="Na+/solute_symporter_sf"/>
</dbReference>
<dbReference type="PANTHER" id="PTHR46157:SF4">
    <property type="entry name" value="K(+) EFFLUX ANTIPORTER 3, CHLOROPLASTIC"/>
    <property type="match status" value="1"/>
</dbReference>
<evidence type="ECO:0000313" key="13">
    <source>
        <dbReference type="Proteomes" id="UP000564677"/>
    </source>
</evidence>
<evidence type="ECO:0000256" key="6">
    <source>
        <dbReference type="ARBA" id="ARBA00022958"/>
    </source>
</evidence>
<dbReference type="Pfam" id="PF00999">
    <property type="entry name" value="Na_H_Exchanger"/>
    <property type="match status" value="1"/>
</dbReference>
<evidence type="ECO:0000256" key="1">
    <source>
        <dbReference type="ARBA" id="ARBA00004127"/>
    </source>
</evidence>
<keyword evidence="2" id="KW-0813">Transport</keyword>
<dbReference type="PANTHER" id="PTHR46157">
    <property type="entry name" value="K(+) EFFLUX ANTIPORTER 3, CHLOROPLASTIC"/>
    <property type="match status" value="1"/>
</dbReference>
<feature type="transmembrane region" description="Helical" evidence="10">
    <location>
        <begin position="73"/>
        <end position="91"/>
    </location>
</feature>
<dbReference type="Proteomes" id="UP000564677">
    <property type="component" value="Unassembled WGS sequence"/>
</dbReference>
<dbReference type="AlphaFoldDB" id="A0A7X5UZU1"/>
<feature type="transmembrane region" description="Helical" evidence="10">
    <location>
        <begin position="34"/>
        <end position="53"/>
    </location>
</feature>
<dbReference type="GO" id="GO:0006813">
    <property type="term" value="P:potassium ion transport"/>
    <property type="evidence" value="ECO:0007669"/>
    <property type="project" value="UniProtKB-KW"/>
</dbReference>
<evidence type="ECO:0000256" key="8">
    <source>
        <dbReference type="ARBA" id="ARBA00023065"/>
    </source>
</evidence>
<dbReference type="InterPro" id="IPR006153">
    <property type="entry name" value="Cation/H_exchanger_TM"/>
</dbReference>
<dbReference type="InterPro" id="IPR003148">
    <property type="entry name" value="RCK_N"/>
</dbReference>
<keyword evidence="3" id="KW-0050">Antiport</keyword>
<keyword evidence="7 10" id="KW-1133">Transmembrane helix</keyword>
<feature type="transmembrane region" description="Helical" evidence="10">
    <location>
        <begin position="308"/>
        <end position="327"/>
    </location>
</feature>
<comment type="caution">
    <text evidence="12">The sequence shown here is derived from an EMBL/GenBank/DDBJ whole genome shotgun (WGS) entry which is preliminary data.</text>
</comment>
<evidence type="ECO:0000256" key="9">
    <source>
        <dbReference type="ARBA" id="ARBA00023136"/>
    </source>
</evidence>
<feature type="transmembrane region" description="Helical" evidence="10">
    <location>
        <begin position="128"/>
        <end position="148"/>
    </location>
</feature>
<dbReference type="EMBL" id="JAASQV010000001">
    <property type="protein sequence ID" value="NIJ64786.1"/>
    <property type="molecule type" value="Genomic_DNA"/>
</dbReference>
<evidence type="ECO:0000256" key="2">
    <source>
        <dbReference type="ARBA" id="ARBA00022448"/>
    </source>
</evidence>
<protein>
    <submittedName>
        <fullName evidence="12">CPA2 family monovalent cation:H+ antiporter-2</fullName>
    </submittedName>
</protein>
<dbReference type="Gene3D" id="1.20.1530.20">
    <property type="match status" value="1"/>
</dbReference>
<dbReference type="FunFam" id="3.40.50.720:FF:000036">
    <property type="entry name" value="Glutathione-regulated potassium-efflux system protein KefB"/>
    <property type="match status" value="1"/>
</dbReference>
<dbReference type="SUPFAM" id="SSF51735">
    <property type="entry name" value="NAD(P)-binding Rossmann-fold domains"/>
    <property type="match status" value="1"/>
</dbReference>
<accession>A0A7X5UZU1</accession>
<organism evidence="12 13">
    <name type="scientific">Sphingomonas leidyi</name>
    <dbReference type="NCBI Taxonomy" id="68569"/>
    <lineage>
        <taxon>Bacteria</taxon>
        <taxon>Pseudomonadati</taxon>
        <taxon>Pseudomonadota</taxon>
        <taxon>Alphaproteobacteria</taxon>
        <taxon>Sphingomonadales</taxon>
        <taxon>Sphingomonadaceae</taxon>
        <taxon>Sphingomonas</taxon>
    </lineage>
</organism>
<keyword evidence="5 10" id="KW-0812">Transmembrane</keyword>
<reference evidence="12 13" key="1">
    <citation type="submission" date="2020-03" db="EMBL/GenBank/DDBJ databases">
        <title>Genomic Encyclopedia of Type Strains, Phase IV (KMG-IV): sequencing the most valuable type-strain genomes for metagenomic binning, comparative biology and taxonomic classification.</title>
        <authorList>
            <person name="Goeker M."/>
        </authorList>
    </citation>
    <scope>NUCLEOTIDE SEQUENCE [LARGE SCALE GENOMIC DNA]</scope>
    <source>
        <strain evidence="12 13">DSM 4733</strain>
    </source>
</reference>
<dbReference type="GO" id="GO:0012505">
    <property type="term" value="C:endomembrane system"/>
    <property type="evidence" value="ECO:0007669"/>
    <property type="project" value="UniProtKB-SubCell"/>
</dbReference>
<dbReference type="GO" id="GO:0005886">
    <property type="term" value="C:plasma membrane"/>
    <property type="evidence" value="ECO:0007669"/>
    <property type="project" value="TreeGrafter"/>
</dbReference>
<feature type="domain" description="RCK N-terminal" evidence="11">
    <location>
        <begin position="414"/>
        <end position="531"/>
    </location>
</feature>
<name>A0A7X5UZU1_9SPHN</name>
<comment type="subcellular location">
    <subcellularLocation>
        <location evidence="1">Endomembrane system</location>
        <topology evidence="1">Multi-pass membrane protein</topology>
    </subcellularLocation>
</comment>
<feature type="transmembrane region" description="Helical" evidence="10">
    <location>
        <begin position="12"/>
        <end position="27"/>
    </location>
</feature>
<dbReference type="Gene3D" id="3.40.50.720">
    <property type="entry name" value="NAD(P)-binding Rossmann-like Domain"/>
    <property type="match status" value="1"/>
</dbReference>
<proteinExistence type="predicted"/>
<evidence type="ECO:0000259" key="11">
    <source>
        <dbReference type="PROSITE" id="PS51201"/>
    </source>
</evidence>
<keyword evidence="4" id="KW-0633">Potassium transport</keyword>